<evidence type="ECO:0000259" key="3">
    <source>
        <dbReference type="PROSITE" id="PS50181"/>
    </source>
</evidence>
<dbReference type="Pfam" id="PF19270">
    <property type="entry name" value="FBO_C"/>
    <property type="match status" value="1"/>
</dbReference>
<comment type="function">
    <text evidence="2">Acts as a component of a SCF E3 ubiquitin ligase complexes.</text>
</comment>
<dbReference type="EMBL" id="LR746271">
    <property type="protein sequence ID" value="CAA7400309.1"/>
    <property type="molecule type" value="Genomic_DNA"/>
</dbReference>
<dbReference type="Proteomes" id="UP000663760">
    <property type="component" value="Chromosome 8"/>
</dbReference>
<evidence type="ECO:0000256" key="2">
    <source>
        <dbReference type="RuleBase" id="RU369085"/>
    </source>
</evidence>
<dbReference type="GO" id="GO:0005737">
    <property type="term" value="C:cytoplasm"/>
    <property type="evidence" value="ECO:0007669"/>
    <property type="project" value="TreeGrafter"/>
</dbReference>
<keyword evidence="5" id="KW-1185">Reference proteome</keyword>
<dbReference type="PROSITE" id="PS50181">
    <property type="entry name" value="FBOX"/>
    <property type="match status" value="1"/>
</dbReference>
<dbReference type="Pfam" id="PF12937">
    <property type="entry name" value="F-box-like"/>
    <property type="match status" value="1"/>
</dbReference>
<dbReference type="SMART" id="SM00256">
    <property type="entry name" value="FBOX"/>
    <property type="match status" value="1"/>
</dbReference>
<evidence type="ECO:0000256" key="1">
    <source>
        <dbReference type="ARBA" id="ARBA00022786"/>
    </source>
</evidence>
<protein>
    <recommendedName>
        <fullName evidence="2">F-box protein</fullName>
    </recommendedName>
</protein>
<gene>
    <name evidence="4" type="ORF">SI8410_08010987</name>
</gene>
<accession>A0A7I8KR50</accession>
<dbReference type="Gene3D" id="1.20.1280.50">
    <property type="match status" value="1"/>
</dbReference>
<dbReference type="GO" id="GO:0016567">
    <property type="term" value="P:protein ubiquitination"/>
    <property type="evidence" value="ECO:0007669"/>
    <property type="project" value="UniProtKB-UniRule"/>
</dbReference>
<dbReference type="GO" id="GO:0031146">
    <property type="term" value="P:SCF-dependent proteasomal ubiquitin-dependent protein catabolic process"/>
    <property type="evidence" value="ECO:0007669"/>
    <property type="project" value="UniProtKB-UniRule"/>
</dbReference>
<dbReference type="SUPFAM" id="SSF81383">
    <property type="entry name" value="F-box domain"/>
    <property type="match status" value="1"/>
</dbReference>
<dbReference type="InterPro" id="IPR045464">
    <property type="entry name" value="Hrt3/FBXO9_C"/>
</dbReference>
<feature type="domain" description="F-box" evidence="3">
    <location>
        <begin position="57"/>
        <end position="103"/>
    </location>
</feature>
<comment type="subunit">
    <text evidence="2">Component of the SCF-type E3 ligase complex.</text>
</comment>
<dbReference type="PANTHER" id="PTHR12874">
    <property type="entry name" value="F-BOX ONLY PROTEIN 48-RELATED"/>
    <property type="match status" value="1"/>
</dbReference>
<sequence length="327" mass="37580">MASDIALPIPNEASASSGFRMMQFIGTKRPWLNLYGNRIRPIAPFGSTSSKEFAESSLMHRCLPDELLFEIFSRMPPYALGKAACVCRKWRYTIRNPTLWRAACLKAWQASGALENYRILQSVYDGSWRKMWLQRPRVRTDGLYVSRNTYIRAGIREWNVTNPVHVVCYYRYIRFFPSGKFLYKNSSQKVKEVAKCMSFRASKVDCVFRGDFAMTHDMIDGALLYPGLRPTLLRMKLRMRGTTRGANNRLDLLTLVTTGVEYNELSHGEDDILGVVESWEENETHNPDVPAVSHRRGMAPFVFVPFEEVETSVLNLPVDKMDYYVPG</sequence>
<organism evidence="4 5">
    <name type="scientific">Spirodela intermedia</name>
    <name type="common">Intermediate duckweed</name>
    <dbReference type="NCBI Taxonomy" id="51605"/>
    <lineage>
        <taxon>Eukaryota</taxon>
        <taxon>Viridiplantae</taxon>
        <taxon>Streptophyta</taxon>
        <taxon>Embryophyta</taxon>
        <taxon>Tracheophyta</taxon>
        <taxon>Spermatophyta</taxon>
        <taxon>Magnoliopsida</taxon>
        <taxon>Liliopsida</taxon>
        <taxon>Araceae</taxon>
        <taxon>Lemnoideae</taxon>
        <taxon>Spirodela</taxon>
    </lineage>
</organism>
<proteinExistence type="predicted"/>
<keyword evidence="1 2" id="KW-0833">Ubl conjugation pathway</keyword>
<comment type="subcellular location">
    <subcellularLocation>
        <location evidence="2">Nucleus</location>
    </subcellularLocation>
</comment>
<dbReference type="InterPro" id="IPR036047">
    <property type="entry name" value="F-box-like_dom_sf"/>
</dbReference>
<dbReference type="AlphaFoldDB" id="A0A7I8KR50"/>
<dbReference type="PANTHER" id="PTHR12874:SF9">
    <property type="entry name" value="F-BOX ONLY PROTEIN 48"/>
    <property type="match status" value="1"/>
</dbReference>
<dbReference type="OrthoDB" id="2117972at2759"/>
<evidence type="ECO:0000313" key="5">
    <source>
        <dbReference type="Proteomes" id="UP000663760"/>
    </source>
</evidence>
<evidence type="ECO:0000313" key="4">
    <source>
        <dbReference type="EMBL" id="CAA7400309.1"/>
    </source>
</evidence>
<dbReference type="InterPro" id="IPR001810">
    <property type="entry name" value="F-box_dom"/>
</dbReference>
<name>A0A7I8KR50_SPIIN</name>
<keyword evidence="2" id="KW-0539">Nucleus</keyword>
<comment type="pathway">
    <text evidence="2">Protein modification; protein ubiquitination.</text>
</comment>
<reference evidence="4" key="1">
    <citation type="submission" date="2020-02" db="EMBL/GenBank/DDBJ databases">
        <authorList>
            <person name="Scholz U."/>
            <person name="Mascher M."/>
            <person name="Fiebig A."/>
        </authorList>
    </citation>
    <scope>NUCLEOTIDE SEQUENCE</scope>
</reference>
<dbReference type="CDD" id="cd22151">
    <property type="entry name" value="F-box_AtGID2-like"/>
    <property type="match status" value="1"/>
</dbReference>
<dbReference type="GO" id="GO:0019005">
    <property type="term" value="C:SCF ubiquitin ligase complex"/>
    <property type="evidence" value="ECO:0007669"/>
    <property type="project" value="UniProtKB-UniRule"/>
</dbReference>
<dbReference type="GO" id="GO:0005634">
    <property type="term" value="C:nucleus"/>
    <property type="evidence" value="ECO:0007669"/>
    <property type="project" value="UniProtKB-SubCell"/>
</dbReference>